<name>A0A552KNP5_9CHRO</name>
<dbReference type="Proteomes" id="UP000315868">
    <property type="component" value="Unassembled WGS sequence"/>
</dbReference>
<comment type="caution">
    <text evidence="1">The sequence shown here is derived from an EMBL/GenBank/DDBJ whole genome shotgun (WGS) entry which is preliminary data.</text>
</comment>
<evidence type="ECO:0000313" key="1">
    <source>
        <dbReference type="EMBL" id="TRV09582.1"/>
    </source>
</evidence>
<reference evidence="1 2" key="1">
    <citation type="submission" date="2019-01" db="EMBL/GenBank/DDBJ databases">
        <title>Coherence of Microcystis species and biogeography revealed through population genomics.</title>
        <authorList>
            <person name="Perez-Carrascal O.M."/>
            <person name="Terrat Y."/>
            <person name="Giani A."/>
            <person name="Fortin N."/>
            <person name="Tromas N."/>
            <person name="Shapiro B.J."/>
        </authorList>
    </citation>
    <scope>NUCLEOTIDE SEQUENCE [LARGE SCALE GENOMIC DNA]</scope>
    <source>
        <strain evidence="1">Mf_QC_C_20070823_S10D</strain>
    </source>
</reference>
<dbReference type="InterPro" id="IPR046500">
    <property type="entry name" value="DUF6678"/>
</dbReference>
<sequence>MNTFNKIRERVLMRVSENGLVSVMNDTKWMKLIDRIKLLNFLPPYQIKNLLSDLPYPEDFNDPIYYLGDYSEGILPFYAIEWILINPKYYYTRGKLLNDVYKSVYNELKQILIELKIPYHEENSMFYIYGYINSNTKLS</sequence>
<gene>
    <name evidence="1" type="ORF">EWV45_15400</name>
</gene>
<dbReference type="Pfam" id="PF20383">
    <property type="entry name" value="DUF6678"/>
    <property type="match status" value="1"/>
</dbReference>
<dbReference type="EMBL" id="SFAM01000139">
    <property type="protein sequence ID" value="TRV09582.1"/>
    <property type="molecule type" value="Genomic_DNA"/>
</dbReference>
<accession>A0A552KNP5</accession>
<proteinExistence type="predicted"/>
<evidence type="ECO:0000313" key="2">
    <source>
        <dbReference type="Proteomes" id="UP000315868"/>
    </source>
</evidence>
<dbReference type="AlphaFoldDB" id="A0A552KNP5"/>
<protein>
    <submittedName>
        <fullName evidence="1">Uncharacterized protein</fullName>
    </submittedName>
</protein>
<organism evidence="1 2">
    <name type="scientific">Microcystis flos-aquae Mf_QC_C_20070823_S10D</name>
    <dbReference type="NCBI Taxonomy" id="2486236"/>
    <lineage>
        <taxon>Bacteria</taxon>
        <taxon>Bacillati</taxon>
        <taxon>Cyanobacteriota</taxon>
        <taxon>Cyanophyceae</taxon>
        <taxon>Oscillatoriophycideae</taxon>
        <taxon>Chroococcales</taxon>
        <taxon>Microcystaceae</taxon>
        <taxon>Microcystis</taxon>
    </lineage>
</organism>